<sequence>MHLLLVSVNVNRNAHPNTVFAVLQNGAGESVTVQIRFDPSTNVDNLTLREITARAREEMRKLELG</sequence>
<name>A0A158EPC2_CABSO</name>
<reference evidence="1 2" key="1">
    <citation type="submission" date="2016-01" db="EMBL/GenBank/DDBJ databases">
        <authorList>
            <person name="Oliw E.H."/>
        </authorList>
    </citation>
    <scope>NUCLEOTIDE SEQUENCE [LARGE SCALE GENOMIC DNA]</scope>
    <source>
        <strain evidence="1">LMG 22029</strain>
    </source>
</reference>
<protein>
    <submittedName>
        <fullName evidence="1">Uncharacterized protein</fullName>
    </submittedName>
</protein>
<proteinExistence type="predicted"/>
<accession>A0A158EPC2</accession>
<dbReference type="AlphaFoldDB" id="A0A158EPC2"/>
<gene>
    <name evidence="1" type="ORF">AWB64_00142</name>
</gene>
<dbReference type="EMBL" id="FCOC02000001">
    <property type="protein sequence ID" value="SAL09424.1"/>
    <property type="molecule type" value="Genomic_DNA"/>
</dbReference>
<dbReference type="Proteomes" id="UP000054893">
    <property type="component" value="Unassembled WGS sequence"/>
</dbReference>
<dbReference type="OrthoDB" id="9133511at2"/>
<evidence type="ECO:0000313" key="2">
    <source>
        <dbReference type="Proteomes" id="UP000054893"/>
    </source>
</evidence>
<organism evidence="1 2">
    <name type="scientific">Caballeronia sordidicola</name>
    <name type="common">Burkholderia sordidicola</name>
    <dbReference type="NCBI Taxonomy" id="196367"/>
    <lineage>
        <taxon>Bacteria</taxon>
        <taxon>Pseudomonadati</taxon>
        <taxon>Pseudomonadota</taxon>
        <taxon>Betaproteobacteria</taxon>
        <taxon>Burkholderiales</taxon>
        <taxon>Burkholderiaceae</taxon>
        <taxon>Caballeronia</taxon>
    </lineage>
</organism>
<evidence type="ECO:0000313" key="1">
    <source>
        <dbReference type="EMBL" id="SAL09424.1"/>
    </source>
</evidence>
<dbReference type="RefSeq" id="WP_060816705.1">
    <property type="nucleotide sequence ID" value="NZ_FCOC02000001.1"/>
</dbReference>